<keyword evidence="1" id="KW-0812">Transmembrane</keyword>
<feature type="transmembrane region" description="Helical" evidence="1">
    <location>
        <begin position="112"/>
        <end position="134"/>
    </location>
</feature>
<keyword evidence="1" id="KW-0472">Membrane</keyword>
<sequence length="142" mass="14904">MTALSDHSQNRHDMSTVLTRLGTVPKYTRLSLCGLAIAIAGLVIQWIAEPSKFPGFPPGILVIAVCAAVVAFGARWRWTPTVAMAIALWIVIGGFLSGELTENLASGDIGTITGNVVMCLGLVAAAITAAMAMVRTRRAGPR</sequence>
<evidence type="ECO:0000256" key="1">
    <source>
        <dbReference type="SAM" id="Phobius"/>
    </source>
</evidence>
<keyword evidence="3" id="KW-1185">Reference proteome</keyword>
<comment type="caution">
    <text evidence="2">The sequence shown here is derived from an EMBL/GenBank/DDBJ whole genome shotgun (WGS) entry which is preliminary data.</text>
</comment>
<reference evidence="2 3" key="1">
    <citation type="submission" date="2018-07" db="EMBL/GenBank/DDBJ databases">
        <title>Genomic Encyclopedia of Type Strains, Phase IV (KMG-IV): sequencing the most valuable type-strain genomes for metagenomic binning, comparative biology and taxonomic classification.</title>
        <authorList>
            <person name="Goeker M."/>
        </authorList>
    </citation>
    <scope>NUCLEOTIDE SEQUENCE [LARGE SCALE GENOMIC DNA]</scope>
    <source>
        <strain evidence="2 3">DSM 44952</strain>
    </source>
</reference>
<protein>
    <recommendedName>
        <fullName evidence="4">SPW repeat-containing protein</fullName>
    </recommendedName>
</protein>
<accession>A0A370GQG9</accession>
<name>A0A370GQG9_9NOCA</name>
<dbReference type="STRING" id="1210089.GCA_001613165_07342"/>
<evidence type="ECO:0008006" key="4">
    <source>
        <dbReference type="Google" id="ProtNLM"/>
    </source>
</evidence>
<keyword evidence="1" id="KW-1133">Transmembrane helix</keyword>
<proteinExistence type="predicted"/>
<gene>
    <name evidence="2" type="ORF">DFR68_116124</name>
</gene>
<dbReference type="Proteomes" id="UP000255355">
    <property type="component" value="Unassembled WGS sequence"/>
</dbReference>
<evidence type="ECO:0000313" key="2">
    <source>
        <dbReference type="EMBL" id="RDI44734.1"/>
    </source>
</evidence>
<organism evidence="2 3">
    <name type="scientific">Nocardia mexicana</name>
    <dbReference type="NCBI Taxonomy" id="279262"/>
    <lineage>
        <taxon>Bacteria</taxon>
        <taxon>Bacillati</taxon>
        <taxon>Actinomycetota</taxon>
        <taxon>Actinomycetes</taxon>
        <taxon>Mycobacteriales</taxon>
        <taxon>Nocardiaceae</taxon>
        <taxon>Nocardia</taxon>
    </lineage>
</organism>
<feature type="transmembrane region" description="Helical" evidence="1">
    <location>
        <begin position="54"/>
        <end position="74"/>
    </location>
</feature>
<dbReference type="EMBL" id="QQAZ01000016">
    <property type="protein sequence ID" value="RDI44734.1"/>
    <property type="molecule type" value="Genomic_DNA"/>
</dbReference>
<feature type="transmembrane region" description="Helical" evidence="1">
    <location>
        <begin position="30"/>
        <end position="48"/>
    </location>
</feature>
<feature type="transmembrane region" description="Helical" evidence="1">
    <location>
        <begin position="81"/>
        <end position="100"/>
    </location>
</feature>
<evidence type="ECO:0000313" key="3">
    <source>
        <dbReference type="Proteomes" id="UP000255355"/>
    </source>
</evidence>
<dbReference type="AlphaFoldDB" id="A0A370GQG9"/>